<dbReference type="SUPFAM" id="SSF53187">
    <property type="entry name" value="Zn-dependent exopeptidases"/>
    <property type="match status" value="1"/>
</dbReference>
<feature type="binding site" evidence="8">
    <location>
        <position position="258"/>
    </location>
    <ligand>
        <name>Zn(2+)</name>
        <dbReference type="ChEBI" id="CHEBI:29105"/>
        <label>1</label>
    </ligand>
</feature>
<dbReference type="NCBIfam" id="TIGR03107">
    <property type="entry name" value="glu_aminopep"/>
    <property type="match status" value="1"/>
</dbReference>
<feature type="binding site" evidence="8">
    <location>
        <position position="89"/>
    </location>
    <ligand>
        <name>Zn(2+)</name>
        <dbReference type="ChEBI" id="CHEBI:29105"/>
        <label>1</label>
    </ligand>
</feature>
<proteinExistence type="inferred from homology"/>
<evidence type="ECO:0000256" key="4">
    <source>
        <dbReference type="ARBA" id="ARBA00022723"/>
    </source>
</evidence>
<dbReference type="AlphaFoldDB" id="A0A2H6CVI4"/>
<feature type="binding site" evidence="8">
    <location>
        <position position="343"/>
    </location>
    <ligand>
        <name>Zn(2+)</name>
        <dbReference type="ChEBI" id="CHEBI:29105"/>
        <label>2</label>
    </ligand>
</feature>
<comment type="similarity">
    <text evidence="1 6">Belongs to the peptidase M42 family.</text>
</comment>
<dbReference type="Gene3D" id="2.40.30.40">
    <property type="entry name" value="Peptidase M42, domain 2"/>
    <property type="match status" value="1"/>
</dbReference>
<keyword evidence="2 9" id="KW-0031">Aminopeptidase</keyword>
<gene>
    <name evidence="9" type="primary">pepA</name>
    <name evidence="9" type="ORF">TEHN7118_1790</name>
</gene>
<organism evidence="9 10">
    <name type="scientific">Tetragenococcus halophilus subsp. halophilus</name>
    <dbReference type="NCBI Taxonomy" id="1513897"/>
    <lineage>
        <taxon>Bacteria</taxon>
        <taxon>Bacillati</taxon>
        <taxon>Bacillota</taxon>
        <taxon>Bacilli</taxon>
        <taxon>Lactobacillales</taxon>
        <taxon>Enterococcaceae</taxon>
        <taxon>Tetragenococcus</taxon>
    </lineage>
</organism>
<evidence type="ECO:0000256" key="7">
    <source>
        <dbReference type="PIRSR" id="PIRSR001123-1"/>
    </source>
</evidence>
<dbReference type="GO" id="GO:0004177">
    <property type="term" value="F:aminopeptidase activity"/>
    <property type="evidence" value="ECO:0007669"/>
    <property type="project" value="UniProtKB-UniRule"/>
</dbReference>
<evidence type="ECO:0000256" key="6">
    <source>
        <dbReference type="PIRNR" id="PIRNR001123"/>
    </source>
</evidence>
<feature type="binding site" evidence="8">
    <location>
        <position position="236"/>
    </location>
    <ligand>
        <name>Zn(2+)</name>
        <dbReference type="ChEBI" id="CHEBI:29105"/>
        <label>2</label>
    </ligand>
</feature>
<dbReference type="PANTHER" id="PTHR32481:SF0">
    <property type="entry name" value="AMINOPEPTIDASE YPDE-RELATED"/>
    <property type="match status" value="1"/>
</dbReference>
<comment type="caution">
    <text evidence="9">The sequence shown here is derived from an EMBL/GenBank/DDBJ whole genome shotgun (WGS) entry which is preliminary data.</text>
</comment>
<evidence type="ECO:0000313" key="9">
    <source>
        <dbReference type="EMBL" id="GBD68984.1"/>
    </source>
</evidence>
<dbReference type="Proteomes" id="UP000236214">
    <property type="component" value="Unassembled WGS sequence"/>
</dbReference>
<dbReference type="EMBL" id="BDEC01000086">
    <property type="protein sequence ID" value="GBD68984.1"/>
    <property type="molecule type" value="Genomic_DNA"/>
</dbReference>
<dbReference type="GO" id="GO:0046872">
    <property type="term" value="F:metal ion binding"/>
    <property type="evidence" value="ECO:0007669"/>
    <property type="project" value="UniProtKB-UniRule"/>
</dbReference>
<name>A0A2H6CVI4_TETHA</name>
<keyword evidence="3" id="KW-0645">Protease</keyword>
<comment type="cofactor">
    <cofactor evidence="8">
        <name>a divalent metal cation</name>
        <dbReference type="ChEBI" id="CHEBI:60240"/>
    </cofactor>
    <text evidence="8">Binds 2 divalent metal cations per subunit.</text>
</comment>
<evidence type="ECO:0000256" key="1">
    <source>
        <dbReference type="ARBA" id="ARBA00006272"/>
    </source>
</evidence>
<reference evidence="9 10" key="1">
    <citation type="submission" date="2016-05" db="EMBL/GenBank/DDBJ databases">
        <title>Whole genome sequencing of Tetragenococcus halophilus subsp. halophilus NISL 7118.</title>
        <authorList>
            <person name="Shiwa Y."/>
            <person name="Nishimura I."/>
            <person name="Yoshikawa H."/>
            <person name="Koyama Y."/>
            <person name="Oguma T."/>
        </authorList>
    </citation>
    <scope>NUCLEOTIDE SEQUENCE [LARGE SCALE GENOMIC DNA]</scope>
    <source>
        <strain evidence="9 10">NISL 7118</strain>
    </source>
</reference>
<evidence type="ECO:0000256" key="2">
    <source>
        <dbReference type="ARBA" id="ARBA00022438"/>
    </source>
</evidence>
<keyword evidence="5" id="KW-0378">Hydrolase</keyword>
<dbReference type="PANTHER" id="PTHR32481">
    <property type="entry name" value="AMINOPEPTIDASE"/>
    <property type="match status" value="1"/>
</dbReference>
<dbReference type="InterPro" id="IPR023367">
    <property type="entry name" value="Peptidase_M42_dom2"/>
</dbReference>
<keyword evidence="4 8" id="KW-0479">Metal-binding</keyword>
<accession>A0A2H6CVI4</accession>
<sequence length="380" mass="41836">MRYNKKYKTQKGGKIWLLPDINMEDKTFQRIKELTELQGTSGFEQDIRAYMKKAMTPLVDDVQQDGLGGVFGIRENEDKTAPRVMVAAHMDEVGFMITQITDRGLFEITPLGGWNPYVVSAQRFTLQTAKGNYPCISSSIPPHLLRGTAGQKALQVTDILFDAGFESKEEAEEYGVRPGDTLVPAVETTKTANGKNIIAKSWDNRYGCTVVLEALEALKNEKLGHHLIAGADVQEEVGLRGVKPAVTKFDPDLFFAVDCSAADDTKTTKGTFGHLGEGTLLRLYDPGLIMLPRLKEYLLDTAETHNIPYQYFVSKGGTDAGNAHTANNGIPSSVIGVCGRYIHTHQTMFNIADFEAAREMLIQVLKGLDKTTIETIIAGK</sequence>
<evidence type="ECO:0000256" key="3">
    <source>
        <dbReference type="ARBA" id="ARBA00022670"/>
    </source>
</evidence>
<protein>
    <submittedName>
        <fullName evidence="9">Glutamyl aminopeptidase</fullName>
    </submittedName>
</protein>
<evidence type="ECO:0000256" key="5">
    <source>
        <dbReference type="ARBA" id="ARBA00022801"/>
    </source>
</evidence>
<dbReference type="InterPro" id="IPR008007">
    <property type="entry name" value="Peptidase_M42"/>
</dbReference>
<dbReference type="SUPFAM" id="SSF101821">
    <property type="entry name" value="Aminopeptidase/glucanase lid domain"/>
    <property type="match status" value="1"/>
</dbReference>
<dbReference type="PIRSF" id="PIRSF001123">
    <property type="entry name" value="PepA_GA"/>
    <property type="match status" value="1"/>
</dbReference>
<keyword evidence="10" id="KW-1185">Reference proteome</keyword>
<dbReference type="GO" id="GO:0006508">
    <property type="term" value="P:proteolysis"/>
    <property type="evidence" value="ECO:0007669"/>
    <property type="project" value="UniProtKB-KW"/>
</dbReference>
<feature type="binding site" evidence="8">
    <location>
        <position position="203"/>
    </location>
    <ligand>
        <name>Zn(2+)</name>
        <dbReference type="ChEBI" id="CHEBI:29105"/>
        <label>2</label>
    </ligand>
</feature>
<dbReference type="InterPro" id="IPR051464">
    <property type="entry name" value="Peptidase_M42_aminopept"/>
</dbReference>
<dbReference type="Pfam" id="PF05343">
    <property type="entry name" value="Peptidase_M42"/>
    <property type="match status" value="1"/>
</dbReference>
<dbReference type="InterPro" id="IPR017538">
    <property type="entry name" value="Pept_M42_glutamyl_aminopept"/>
</dbReference>
<evidence type="ECO:0000313" key="10">
    <source>
        <dbReference type="Proteomes" id="UP000236214"/>
    </source>
</evidence>
<dbReference type="CDD" id="cd05656">
    <property type="entry name" value="M42_Frv"/>
    <property type="match status" value="1"/>
</dbReference>
<feature type="binding site" evidence="8">
    <location>
        <position position="203"/>
    </location>
    <ligand>
        <name>Zn(2+)</name>
        <dbReference type="ChEBI" id="CHEBI:29105"/>
        <label>1</label>
    </ligand>
</feature>
<feature type="active site" description="Proton acceptor" evidence="7">
    <location>
        <position position="235"/>
    </location>
</feature>
<dbReference type="Gene3D" id="3.40.630.10">
    <property type="entry name" value="Zn peptidases"/>
    <property type="match status" value="1"/>
</dbReference>
<evidence type="ECO:0000256" key="8">
    <source>
        <dbReference type="PIRSR" id="PIRSR001123-2"/>
    </source>
</evidence>